<sequence>MSDTAPQEALILREVALADAAACQALSRAVGWPHRVEDWEMLIGLGHGVVATLGEEIVASALWWPYGETHATLGSIIVLPAQQGGGIGKRLIHALLEQTQGRSQLLNATVAGEPLYARNGFVPWGGVLQYHGESRANAAPVLQPGETLRLGGPDDLPLLERFDTQATGLARKPALAVLLACGECIVLERDGKPVGFSVLRRFGRGHVIGPVVAANGGDAQILIAHWLHEQRGQFVRIDVPLDTGLEDWLMQSGLKPAGPVTSMVRGEKPVPSGPARLYAVINQALG</sequence>
<dbReference type="Pfam" id="PF18014">
    <property type="entry name" value="Acetyltransf_18"/>
    <property type="match status" value="1"/>
</dbReference>
<dbReference type="InterPro" id="IPR000182">
    <property type="entry name" value="GNAT_dom"/>
</dbReference>
<dbReference type="Proteomes" id="UP000094969">
    <property type="component" value="Chromosome"/>
</dbReference>
<accession>A0A1D7UA39</accession>
<dbReference type="SUPFAM" id="SSF55729">
    <property type="entry name" value="Acyl-CoA N-acyltransferases (Nat)"/>
    <property type="match status" value="1"/>
</dbReference>
<feature type="domain" description="N-acetyltransferase" evidence="1">
    <location>
        <begin position="10"/>
        <end position="146"/>
    </location>
</feature>
<dbReference type="STRING" id="1526658.BHK69_06715"/>
<dbReference type="PANTHER" id="PTHR47237">
    <property type="entry name" value="SLL0310 PROTEIN"/>
    <property type="match status" value="1"/>
</dbReference>
<gene>
    <name evidence="2" type="ORF">BHK69_06715</name>
</gene>
<dbReference type="AlphaFoldDB" id="A0A1D7UA39"/>
<evidence type="ECO:0000313" key="2">
    <source>
        <dbReference type="EMBL" id="AOO84242.1"/>
    </source>
</evidence>
<reference evidence="2 3" key="1">
    <citation type="journal article" date="2015" name="Antonie Van Leeuwenhoek">
        <title>Bosea vaviloviae sp. nov., a new species of slow-growing rhizobia isolated from nodules of the relict species Vavilovia formosa (Stev.) Fed.</title>
        <authorList>
            <person name="Safronova V.I."/>
            <person name="Kuznetsova I.G."/>
            <person name="Sazanova A.L."/>
            <person name="Kimeklis A.K."/>
            <person name="Belimov A.A."/>
            <person name="Andronov E.E."/>
            <person name="Pinaev A.G."/>
            <person name="Chizhevskaya E.P."/>
            <person name="Pukhaev A.R."/>
            <person name="Popov K.P."/>
            <person name="Willems A."/>
            <person name="Tikhonovich I.A."/>
        </authorList>
    </citation>
    <scope>NUCLEOTIDE SEQUENCE [LARGE SCALE GENOMIC DNA]</scope>
    <source>
        <strain evidence="2 3">Vaf18</strain>
    </source>
</reference>
<dbReference type="Gene3D" id="3.40.630.90">
    <property type="match status" value="1"/>
</dbReference>
<proteinExistence type="predicted"/>
<dbReference type="EMBL" id="CP017147">
    <property type="protein sequence ID" value="AOO84242.1"/>
    <property type="molecule type" value="Genomic_DNA"/>
</dbReference>
<dbReference type="PANTHER" id="PTHR47237:SF2">
    <property type="entry name" value="BLL4206 PROTEIN"/>
    <property type="match status" value="1"/>
</dbReference>
<dbReference type="Pfam" id="PF13508">
    <property type="entry name" value="Acetyltransf_7"/>
    <property type="match status" value="1"/>
</dbReference>
<keyword evidence="3" id="KW-1185">Reference proteome</keyword>
<dbReference type="Gene3D" id="3.40.630.30">
    <property type="match status" value="1"/>
</dbReference>
<dbReference type="OrthoDB" id="8453373at2"/>
<dbReference type="InterPro" id="IPR052729">
    <property type="entry name" value="Acyl/Acetyltrans_Enzymes"/>
</dbReference>
<dbReference type="InterPro" id="IPR016181">
    <property type="entry name" value="Acyl_CoA_acyltransferase"/>
</dbReference>
<name>A0A1D7UA39_9HYPH</name>
<dbReference type="CDD" id="cd04301">
    <property type="entry name" value="NAT_SF"/>
    <property type="match status" value="1"/>
</dbReference>
<organism evidence="2 3">
    <name type="scientific">Bosea vaviloviae</name>
    <dbReference type="NCBI Taxonomy" id="1526658"/>
    <lineage>
        <taxon>Bacteria</taxon>
        <taxon>Pseudomonadati</taxon>
        <taxon>Pseudomonadota</taxon>
        <taxon>Alphaproteobacteria</taxon>
        <taxon>Hyphomicrobiales</taxon>
        <taxon>Boseaceae</taxon>
        <taxon>Bosea</taxon>
    </lineage>
</organism>
<evidence type="ECO:0000313" key="3">
    <source>
        <dbReference type="Proteomes" id="UP000094969"/>
    </source>
</evidence>
<dbReference type="RefSeq" id="WP_069693432.1">
    <property type="nucleotide sequence ID" value="NZ_CP017147.1"/>
</dbReference>
<dbReference type="PROSITE" id="PS51186">
    <property type="entry name" value="GNAT"/>
    <property type="match status" value="1"/>
</dbReference>
<dbReference type="InterPro" id="IPR041496">
    <property type="entry name" value="YitH/HolE_GNAT"/>
</dbReference>
<protein>
    <recommendedName>
        <fullName evidence="1">N-acetyltransferase domain-containing protein</fullName>
    </recommendedName>
</protein>
<evidence type="ECO:0000259" key="1">
    <source>
        <dbReference type="PROSITE" id="PS51186"/>
    </source>
</evidence>
<dbReference type="KEGG" id="bvv:BHK69_06715"/>
<dbReference type="GO" id="GO:0016747">
    <property type="term" value="F:acyltransferase activity, transferring groups other than amino-acyl groups"/>
    <property type="evidence" value="ECO:0007669"/>
    <property type="project" value="InterPro"/>
</dbReference>